<organism evidence="1 2">
    <name type="scientific">Pseudomonas saponiphila</name>
    <dbReference type="NCBI Taxonomy" id="556534"/>
    <lineage>
        <taxon>Bacteria</taxon>
        <taxon>Pseudomonadati</taxon>
        <taxon>Pseudomonadota</taxon>
        <taxon>Gammaproteobacteria</taxon>
        <taxon>Pseudomonadales</taxon>
        <taxon>Pseudomonadaceae</taxon>
        <taxon>Pseudomonas</taxon>
    </lineage>
</organism>
<dbReference type="RefSeq" id="WP_092315611.1">
    <property type="nucleotide sequence ID" value="NZ_FNTJ01000001.1"/>
</dbReference>
<gene>
    <name evidence="1" type="ORF">SAMN05216178_3559</name>
</gene>
<dbReference type="InterPro" id="IPR015943">
    <property type="entry name" value="WD40/YVTN_repeat-like_dom_sf"/>
</dbReference>
<dbReference type="AlphaFoldDB" id="A0A1H4Q017"/>
<evidence type="ECO:0008006" key="3">
    <source>
        <dbReference type="Google" id="ProtNLM"/>
    </source>
</evidence>
<dbReference type="Proteomes" id="UP000198982">
    <property type="component" value="Unassembled WGS sequence"/>
</dbReference>
<proteinExistence type="predicted"/>
<reference evidence="2" key="1">
    <citation type="submission" date="2016-10" db="EMBL/GenBank/DDBJ databases">
        <authorList>
            <person name="Varghese N."/>
            <person name="Submissions S."/>
        </authorList>
    </citation>
    <scope>NUCLEOTIDE SEQUENCE [LARGE SCALE GENOMIC DNA]</scope>
    <source>
        <strain evidence="2">DSM 9751</strain>
    </source>
</reference>
<keyword evidence="2" id="KW-1185">Reference proteome</keyword>
<evidence type="ECO:0000313" key="2">
    <source>
        <dbReference type="Proteomes" id="UP000198982"/>
    </source>
</evidence>
<dbReference type="SUPFAM" id="SSF50998">
    <property type="entry name" value="Quinoprotein alcohol dehydrogenase-like"/>
    <property type="match status" value="1"/>
</dbReference>
<name>A0A1H4Q017_9PSED</name>
<protein>
    <recommendedName>
        <fullName evidence="3">PQQ-like domain-containing protein</fullName>
    </recommendedName>
</protein>
<sequence length="441" mass="48721">MSLSNSNLSPQQQWQQAVLTYARDINRYVETGTREGWKGLKEPNMPDTEHLLQDWQAALEASNQAPYDEAARQAFRQDWPPAHFPLTPRLESQGRMIPTLALLPDGSLLARIGAPYESGFVVHISDEQIQTLEQLECFGMCPQRRYFAWGRADGIQLTDGWNGPQVASFPWPDPHAGLPAGVELEDSGRPTPSSLIPFPDGRRVLLVSADGIFVLHAEGATRLLPSQEDLQQELAEGVAPEDLSTGLSMEHGAVSPDGQWIAIGEQSSSHLVLDARLQRVAQIGPASEYPHFACFNQRGDRLLLNACHFYGGASLGVAVADLPGLSTDFYSDDPRTPVLQEGARVYAAASRGDEFIIGDAYGYLRAFSETGEERWQHYIGSTLTAMDISPDGKTLVAATYAGIIVKIDLDAGRPDWQIGTGEHREVRRWLFWKDFAKPLQW</sequence>
<dbReference type="Gene3D" id="2.130.10.10">
    <property type="entry name" value="YVTN repeat-like/Quinoprotein amine dehydrogenase"/>
    <property type="match status" value="1"/>
</dbReference>
<accession>A0A1H4Q017</accession>
<dbReference type="EMBL" id="FNTJ01000001">
    <property type="protein sequence ID" value="SEC13005.1"/>
    <property type="molecule type" value="Genomic_DNA"/>
</dbReference>
<dbReference type="InterPro" id="IPR011047">
    <property type="entry name" value="Quinoprotein_ADH-like_sf"/>
</dbReference>
<evidence type="ECO:0000313" key="1">
    <source>
        <dbReference type="EMBL" id="SEC13005.1"/>
    </source>
</evidence>